<evidence type="ECO:0000313" key="3">
    <source>
        <dbReference type="EMBL" id="KAJ7686381.1"/>
    </source>
</evidence>
<dbReference type="AlphaFoldDB" id="A0AAD7GFH2"/>
<proteinExistence type="predicted"/>
<keyword evidence="2" id="KW-1133">Transmembrane helix</keyword>
<keyword evidence="2" id="KW-0472">Membrane</keyword>
<evidence type="ECO:0000313" key="4">
    <source>
        <dbReference type="Proteomes" id="UP001221757"/>
    </source>
</evidence>
<feature type="transmembrane region" description="Helical" evidence="2">
    <location>
        <begin position="175"/>
        <end position="196"/>
    </location>
</feature>
<feature type="transmembrane region" description="Helical" evidence="2">
    <location>
        <begin position="216"/>
        <end position="238"/>
    </location>
</feature>
<protein>
    <submittedName>
        <fullName evidence="3">Uncharacterized protein</fullName>
    </submittedName>
</protein>
<organism evidence="3 4">
    <name type="scientific">Mycena rosella</name>
    <name type="common">Pink bonnet</name>
    <name type="synonym">Agaricus rosellus</name>
    <dbReference type="NCBI Taxonomy" id="1033263"/>
    <lineage>
        <taxon>Eukaryota</taxon>
        <taxon>Fungi</taxon>
        <taxon>Dikarya</taxon>
        <taxon>Basidiomycota</taxon>
        <taxon>Agaricomycotina</taxon>
        <taxon>Agaricomycetes</taxon>
        <taxon>Agaricomycetidae</taxon>
        <taxon>Agaricales</taxon>
        <taxon>Marasmiineae</taxon>
        <taxon>Mycenaceae</taxon>
        <taxon>Mycena</taxon>
    </lineage>
</organism>
<name>A0AAD7GFH2_MYCRO</name>
<dbReference type="EMBL" id="JARKIE010000096">
    <property type="protein sequence ID" value="KAJ7686381.1"/>
    <property type="molecule type" value="Genomic_DNA"/>
</dbReference>
<feature type="transmembrane region" description="Helical" evidence="2">
    <location>
        <begin position="134"/>
        <end position="155"/>
    </location>
</feature>
<keyword evidence="2" id="KW-0812">Transmembrane</keyword>
<feature type="transmembrane region" description="Helical" evidence="2">
    <location>
        <begin position="244"/>
        <end position="264"/>
    </location>
</feature>
<comment type="caution">
    <text evidence="3">The sequence shown here is derived from an EMBL/GenBank/DDBJ whole genome shotgun (WGS) entry which is preliminary data.</text>
</comment>
<feature type="non-terminal residue" evidence="3">
    <location>
        <position position="1"/>
    </location>
</feature>
<dbReference type="Proteomes" id="UP001221757">
    <property type="component" value="Unassembled WGS sequence"/>
</dbReference>
<sequence length="294" mass="32789">MPDITVLRANLATLVLESCLYGILLLLFISTIYFLATQRTLAGNSRTAKHNFTSLVFIGVASLFIVVTAHWTIVIYQAFFAFIHLGNAVAEDAFYADLSQLSEIMKITLFFTSSLIGDALVIYRLWIIWGRHHYIMIFPMCSLTGGLVTAIGITYEFTKWEPRLRGAPFYAESRPWTATGFILTLMTTLYTTTFIASRILRANKIRTSSENGMMSFLTILVESAGLQMIWMCFTAITQCVRSDAAFIAFSDTLPVIIGIANLLIHARVGLGWSQDSAGPPRGRPPGKLNREEFV</sequence>
<gene>
    <name evidence="3" type="ORF">B0H17DRAFT_1072126</name>
</gene>
<feature type="transmembrane region" description="Helical" evidence="2">
    <location>
        <begin position="12"/>
        <end position="35"/>
    </location>
</feature>
<reference evidence="3" key="1">
    <citation type="submission" date="2023-03" db="EMBL/GenBank/DDBJ databases">
        <title>Massive genome expansion in bonnet fungi (Mycena s.s.) driven by repeated elements and novel gene families across ecological guilds.</title>
        <authorList>
            <consortium name="Lawrence Berkeley National Laboratory"/>
            <person name="Harder C.B."/>
            <person name="Miyauchi S."/>
            <person name="Viragh M."/>
            <person name="Kuo A."/>
            <person name="Thoen E."/>
            <person name="Andreopoulos B."/>
            <person name="Lu D."/>
            <person name="Skrede I."/>
            <person name="Drula E."/>
            <person name="Henrissat B."/>
            <person name="Morin E."/>
            <person name="Kohler A."/>
            <person name="Barry K."/>
            <person name="LaButti K."/>
            <person name="Morin E."/>
            <person name="Salamov A."/>
            <person name="Lipzen A."/>
            <person name="Mereny Z."/>
            <person name="Hegedus B."/>
            <person name="Baldrian P."/>
            <person name="Stursova M."/>
            <person name="Weitz H."/>
            <person name="Taylor A."/>
            <person name="Grigoriev I.V."/>
            <person name="Nagy L.G."/>
            <person name="Martin F."/>
            <person name="Kauserud H."/>
        </authorList>
    </citation>
    <scope>NUCLEOTIDE SEQUENCE</scope>
    <source>
        <strain evidence="3">CBHHK067</strain>
    </source>
</reference>
<evidence type="ECO:0000256" key="1">
    <source>
        <dbReference type="SAM" id="MobiDB-lite"/>
    </source>
</evidence>
<feature type="region of interest" description="Disordered" evidence="1">
    <location>
        <begin position="275"/>
        <end position="294"/>
    </location>
</feature>
<accession>A0AAD7GFH2</accession>
<evidence type="ECO:0000256" key="2">
    <source>
        <dbReference type="SAM" id="Phobius"/>
    </source>
</evidence>
<feature type="transmembrane region" description="Helical" evidence="2">
    <location>
        <begin position="104"/>
        <end position="127"/>
    </location>
</feature>
<feature type="transmembrane region" description="Helical" evidence="2">
    <location>
        <begin position="55"/>
        <end position="84"/>
    </location>
</feature>
<keyword evidence="4" id="KW-1185">Reference proteome</keyword>